<evidence type="ECO:0000313" key="2">
    <source>
        <dbReference type="EMBL" id="AUX78449.1"/>
    </source>
</evidence>
<accession>A0A2L0HCF0</accession>
<name>A0A2L0HCF0_RHIFR</name>
<evidence type="ECO:0000313" key="3">
    <source>
        <dbReference type="Proteomes" id="UP000239340"/>
    </source>
</evidence>
<gene>
    <name evidence="2" type="ORF">NXT3_PA00157</name>
</gene>
<organism evidence="2 3">
    <name type="scientific">Rhizobium fredii</name>
    <name type="common">Sinorhizobium fredii</name>
    <dbReference type="NCBI Taxonomy" id="380"/>
    <lineage>
        <taxon>Bacteria</taxon>
        <taxon>Pseudomonadati</taxon>
        <taxon>Pseudomonadota</taxon>
        <taxon>Alphaproteobacteria</taxon>
        <taxon>Hyphomicrobiales</taxon>
        <taxon>Rhizobiaceae</taxon>
        <taxon>Sinorhizobium/Ensifer group</taxon>
        <taxon>Sinorhizobium</taxon>
    </lineage>
</organism>
<dbReference type="Proteomes" id="UP000239340">
    <property type="component" value="Plasmid pSfreNXT3a"/>
</dbReference>
<keyword evidence="2" id="KW-0614">Plasmid</keyword>
<feature type="region of interest" description="Disordered" evidence="1">
    <location>
        <begin position="1"/>
        <end position="24"/>
    </location>
</feature>
<dbReference type="AlphaFoldDB" id="A0A2L0HCF0"/>
<sequence length="88" mass="9506">MNRMPSSVHKMDVRLPASGPPRRSVDLDQAVIKENAKPAPREFGFLAPGDQRHVLLSLLNRVAAIAGNSENVVILCASWVVTKFSLGG</sequence>
<evidence type="ECO:0000256" key="1">
    <source>
        <dbReference type="SAM" id="MobiDB-lite"/>
    </source>
</evidence>
<reference evidence="2 3" key="1">
    <citation type="submission" date="2017-10" db="EMBL/GenBank/DDBJ databases">
        <title>Analysis of the genome sequences of Rhizobium populations associated to common bean (phaseolus vulgaris).</title>
        <authorList>
            <person name="Bustos P."/>
            <person name="Santamaria R.I."/>
            <person name="Miranda-Sanchez F."/>
            <person name="Perez-Carrascal O."/>
            <person name="Juarez S."/>
            <person name="Lozano L."/>
            <person name="Martinez-Flores I."/>
            <person name="Vinuesa P."/>
            <person name="Martinez-Romero E."/>
            <person name="Cevallos M.A."/>
            <person name="Romero D."/>
            <person name="Davila G."/>
            <person name="Gonzalez V."/>
        </authorList>
    </citation>
    <scope>NUCLEOTIDE SEQUENCE [LARGE SCALE GENOMIC DNA]</scope>
    <source>
        <strain evidence="2 3">NXT3</strain>
        <plasmid evidence="3">Plasmid psfrenxt3a</plasmid>
    </source>
</reference>
<geneLocation type="plasmid" evidence="3">
    <name>psfrenxt3a</name>
</geneLocation>
<proteinExistence type="predicted"/>
<protein>
    <submittedName>
        <fullName evidence="2">Uncharacterized protein</fullName>
    </submittedName>
</protein>
<dbReference type="EMBL" id="CP024308">
    <property type="protein sequence ID" value="AUX78449.1"/>
    <property type="molecule type" value="Genomic_DNA"/>
</dbReference>
<dbReference type="RefSeq" id="WP_158665372.1">
    <property type="nucleotide sequence ID" value="NZ_CP024308.1"/>
</dbReference>